<dbReference type="AlphaFoldDB" id="A0A222DYL2"/>
<dbReference type="KEGG" id="aht:ANTHELSMS3_00306"/>
<evidence type="ECO:0000313" key="2">
    <source>
        <dbReference type="EMBL" id="ASP19030.1"/>
    </source>
</evidence>
<proteinExistence type="predicted"/>
<organism evidence="2 3">
    <name type="scientific">Antarctobacter heliothermus</name>
    <dbReference type="NCBI Taxonomy" id="74033"/>
    <lineage>
        <taxon>Bacteria</taxon>
        <taxon>Pseudomonadati</taxon>
        <taxon>Pseudomonadota</taxon>
        <taxon>Alphaproteobacteria</taxon>
        <taxon>Rhodobacterales</taxon>
        <taxon>Roseobacteraceae</taxon>
        <taxon>Antarctobacter</taxon>
    </lineage>
</organism>
<protein>
    <submittedName>
        <fullName evidence="2">Uncharacterized protein</fullName>
    </submittedName>
</protein>
<dbReference type="Proteomes" id="UP000203589">
    <property type="component" value="Chromosome"/>
</dbReference>
<evidence type="ECO:0000256" key="1">
    <source>
        <dbReference type="SAM" id="SignalP"/>
    </source>
</evidence>
<accession>A0A222DYL2</accession>
<keyword evidence="3" id="KW-1185">Reference proteome</keyword>
<keyword evidence="1" id="KW-0732">Signal</keyword>
<dbReference type="OrthoDB" id="7872144at2"/>
<dbReference type="RefSeq" id="WP_094033340.1">
    <property type="nucleotide sequence ID" value="NZ_CP022540.1"/>
</dbReference>
<feature type="chain" id="PRO_5013279328" evidence="1">
    <location>
        <begin position="19"/>
        <end position="195"/>
    </location>
</feature>
<gene>
    <name evidence="2" type="ORF">ANTHELSMS3_00306</name>
</gene>
<evidence type="ECO:0000313" key="3">
    <source>
        <dbReference type="Proteomes" id="UP000203589"/>
    </source>
</evidence>
<dbReference type="EMBL" id="CP022540">
    <property type="protein sequence ID" value="ASP19030.1"/>
    <property type="molecule type" value="Genomic_DNA"/>
</dbReference>
<reference evidence="2 3" key="1">
    <citation type="submission" date="2017-07" db="EMBL/GenBank/DDBJ databases">
        <title>Genome Sequence of Antarctobacter heliothermus Strain SMS3 Isolated from a culture of the Diatom Skeletonema marinoi.</title>
        <authorList>
            <person name="Topel M."/>
            <person name="Pinder M.I.M."/>
            <person name="Johansson O.N."/>
            <person name="Kourtchenko O."/>
            <person name="Godhe A."/>
            <person name="Clarke A.K."/>
        </authorList>
    </citation>
    <scope>NUCLEOTIDE SEQUENCE [LARGE SCALE GENOMIC DNA]</scope>
    <source>
        <strain evidence="2 3">SMS3</strain>
    </source>
</reference>
<sequence length="195" mass="21334">MRYPLVAFSLLFAAPALADCPVAADLDTGIRFTVDGTDTEEYRQSGPGVVESLYITADGATSRSLLAQGIYLIELVDLVDGAPDQDTRTTYAFPGRAEDLALPASGQQVAYDLVMNSLGDLKKERQTYDFGEAAVINFGACEYQMIPIEIRYDPDESGTVDLLYYLPDLGFSYYAGSDHADGADRYMYSNIEVIE</sequence>
<feature type="signal peptide" evidence="1">
    <location>
        <begin position="1"/>
        <end position="18"/>
    </location>
</feature>
<name>A0A222DYL2_9RHOB</name>